<dbReference type="SUPFAM" id="SSF74650">
    <property type="entry name" value="Galactose mutarotase-like"/>
    <property type="match status" value="1"/>
</dbReference>
<dbReference type="InterPro" id="IPR008183">
    <property type="entry name" value="Aldose_1/G6P_1-epimerase"/>
</dbReference>
<dbReference type="RefSeq" id="WP_289454700.1">
    <property type="nucleotide sequence ID" value="NZ_JAUCGQ010000001.1"/>
</dbReference>
<dbReference type="Gene3D" id="2.70.98.10">
    <property type="match status" value="1"/>
</dbReference>
<dbReference type="Pfam" id="PF01263">
    <property type="entry name" value="Aldose_epim"/>
    <property type="match status" value="1"/>
</dbReference>
<evidence type="ECO:0000313" key="2">
    <source>
        <dbReference type="Proteomes" id="UP001529338"/>
    </source>
</evidence>
<dbReference type="Proteomes" id="UP001529338">
    <property type="component" value="Unassembled WGS sequence"/>
</dbReference>
<protein>
    <submittedName>
        <fullName evidence="1">Aldose epimerase</fullName>
    </submittedName>
</protein>
<reference evidence="1 2" key="1">
    <citation type="submission" date="2023-06" db="EMBL/GenBank/DDBJ databases">
        <title>Cellulomonas sp. MW4 Whole genome sequence.</title>
        <authorList>
            <person name="Park S."/>
        </authorList>
    </citation>
    <scope>NUCLEOTIDE SEQUENCE [LARGE SCALE GENOMIC DNA]</scope>
    <source>
        <strain evidence="1 2">MW4</strain>
    </source>
</reference>
<dbReference type="InterPro" id="IPR011013">
    <property type="entry name" value="Gal_mutarotase_sf_dom"/>
</dbReference>
<accession>A0ABT7SH73</accession>
<comment type="caution">
    <text evidence="1">The sequence shown here is derived from an EMBL/GenBank/DDBJ whole genome shotgun (WGS) entry which is preliminary data.</text>
</comment>
<name>A0ABT7SH73_9CELL</name>
<gene>
    <name evidence="1" type="ORF">QRT04_08040</name>
</gene>
<organism evidence="1 2">
    <name type="scientific">Cellulomonas alba</name>
    <dbReference type="NCBI Taxonomy" id="3053467"/>
    <lineage>
        <taxon>Bacteria</taxon>
        <taxon>Bacillati</taxon>
        <taxon>Actinomycetota</taxon>
        <taxon>Actinomycetes</taxon>
        <taxon>Micrococcales</taxon>
        <taxon>Cellulomonadaceae</taxon>
        <taxon>Cellulomonas</taxon>
    </lineage>
</organism>
<proteinExistence type="predicted"/>
<evidence type="ECO:0000313" key="1">
    <source>
        <dbReference type="EMBL" id="MDM7854879.1"/>
    </source>
</evidence>
<dbReference type="InterPro" id="IPR014718">
    <property type="entry name" value="GH-type_carb-bd"/>
</dbReference>
<dbReference type="EMBL" id="JAUCGQ010000001">
    <property type="protein sequence ID" value="MDM7854879.1"/>
    <property type="molecule type" value="Genomic_DNA"/>
</dbReference>
<sequence length="325" mass="34459">MTTLETRPGSAPSSSVLGADPRVVTIASDSWQLDVLPGTGASVAAGRVRTGDGVWRDLLRPTRRASLGEPEKCASFPMVPWSNRIRDGVLRFSDRRWQLQRNAADGTAIHGASRYADWTVASRTTEAVTLTLDSTSQVGVNFPWQFAASVTYAVAGRALSVTTTVRNVDVVPFPAGFGHHPYFERSLSATDAAATGGPVLHVPARAGYALRAGMALGAAGPVPARADFRAPRPLGTAFVDDVLTAREPGVPVTIAYDELTVELHADPLYSHVIVYAPRGRSYFAVEPATNVNDGFALFEAGVPGTGVFVLAPGEERTATFSLALR</sequence>
<keyword evidence="2" id="KW-1185">Reference proteome</keyword>